<dbReference type="Pfam" id="PF04657">
    <property type="entry name" value="DMT_YdcZ"/>
    <property type="match status" value="2"/>
</dbReference>
<organism evidence="4 6">
    <name type="scientific">Staphylococcus haemolyticus</name>
    <dbReference type="NCBI Taxonomy" id="1283"/>
    <lineage>
        <taxon>Bacteria</taxon>
        <taxon>Bacillati</taxon>
        <taxon>Bacillota</taxon>
        <taxon>Bacilli</taxon>
        <taxon>Bacillales</taxon>
        <taxon>Staphylococcaceae</taxon>
        <taxon>Staphylococcus</taxon>
    </lineage>
</organism>
<keyword evidence="1" id="KW-1133">Transmembrane helix</keyword>
<evidence type="ECO:0000313" key="6">
    <source>
        <dbReference type="Proteomes" id="UP000316594"/>
    </source>
</evidence>
<dbReference type="AlphaFoldDB" id="A0A2A1K9Q6"/>
<feature type="transmembrane region" description="Helical" evidence="1">
    <location>
        <begin position="262"/>
        <end position="282"/>
    </location>
</feature>
<dbReference type="Proteomes" id="UP001269271">
    <property type="component" value="Unassembled WGS sequence"/>
</dbReference>
<reference evidence="4 6" key="2">
    <citation type="submission" date="2019-07" db="EMBL/GenBank/DDBJ databases">
        <title>Genome Sequencing and Assembly of Staphylococcus haemolyticus SDA2.</title>
        <authorList>
            <person name="Emmons C.B."/>
            <person name="Park C."/>
            <person name="Sevigny J.L."/>
            <person name="Andam C."/>
        </authorList>
    </citation>
    <scope>NUCLEOTIDE SEQUENCE [LARGE SCALE GENOMIC DNA]</scope>
    <source>
        <strain evidence="4 6">SDA2</strain>
    </source>
</reference>
<feature type="transmembrane region" description="Helical" evidence="1">
    <location>
        <begin position="160"/>
        <end position="181"/>
    </location>
</feature>
<dbReference type="Proteomes" id="UP000316594">
    <property type="component" value="Unassembled WGS sequence"/>
</dbReference>
<evidence type="ECO:0000256" key="1">
    <source>
        <dbReference type="SAM" id="Phobius"/>
    </source>
</evidence>
<reference evidence="3 5" key="1">
    <citation type="submission" date="2017-11" db="EMBL/GenBank/DDBJ databases">
        <authorList>
            <person name="Founou R.C."/>
            <person name="Founou L."/>
            <person name="Allam M."/>
            <person name="Ismail A."/>
            <person name="Essack S.Y."/>
        </authorList>
    </citation>
    <scope>NUCLEOTIDE SEQUENCE [LARGE SCALE GENOMIC DNA]</scope>
    <source>
        <strain evidence="3 5">G811N2B1</strain>
    </source>
</reference>
<feature type="transmembrane region" description="Helical" evidence="1">
    <location>
        <begin position="33"/>
        <end position="53"/>
    </location>
</feature>
<name>A0A2A1K9Q6_STAHA</name>
<feature type="transmembrane region" description="Helical" evidence="1">
    <location>
        <begin position="128"/>
        <end position="148"/>
    </location>
</feature>
<dbReference type="OMA" id="VQTVIMP"/>
<evidence type="ECO:0000313" key="2">
    <source>
        <dbReference type="EMBL" id="MDT4287608.1"/>
    </source>
</evidence>
<dbReference type="RefSeq" id="WP_011276538.1">
    <property type="nucleotide sequence ID" value="NZ_BKAY01000012.1"/>
</dbReference>
<dbReference type="GeneID" id="93781593"/>
<evidence type="ECO:0000313" key="3">
    <source>
        <dbReference type="EMBL" id="PPJ70744.1"/>
    </source>
</evidence>
<dbReference type="EMBL" id="PGWX01000454">
    <property type="protein sequence ID" value="PPJ70744.1"/>
    <property type="molecule type" value="Genomic_DNA"/>
</dbReference>
<evidence type="ECO:0000313" key="4">
    <source>
        <dbReference type="EMBL" id="TRL77617.1"/>
    </source>
</evidence>
<comment type="caution">
    <text evidence="4">The sequence shown here is derived from an EMBL/GenBank/DDBJ whole genome shotgun (WGS) entry which is preliminary data.</text>
</comment>
<gene>
    <name evidence="3" type="ORF">CV019_12435</name>
    <name evidence="4" type="ORF">FNL11_05960</name>
    <name evidence="2" type="ORF">RO950_11575</name>
</gene>
<dbReference type="InterPro" id="IPR006750">
    <property type="entry name" value="YdcZ"/>
</dbReference>
<feature type="transmembrane region" description="Helical" evidence="1">
    <location>
        <begin position="235"/>
        <end position="256"/>
    </location>
</feature>
<keyword evidence="1" id="KW-0472">Membrane</keyword>
<dbReference type="GO" id="GO:0005886">
    <property type="term" value="C:plasma membrane"/>
    <property type="evidence" value="ECO:0007669"/>
    <property type="project" value="TreeGrafter"/>
</dbReference>
<reference evidence="2 7" key="3">
    <citation type="submission" date="2023-08" db="EMBL/GenBank/DDBJ databases">
        <title>Genomic surveillance of Staphylococcus haemolyticus neonatal outbreak in southern France.</title>
        <authorList>
            <person name="Magnan C."/>
            <person name="Morsli M."/>
            <person name="Thiery B."/>
            <person name="Salipante F."/>
            <person name="Attar J."/>
            <person name="Massimo D.M."/>
            <person name="Ory J."/>
            <person name="Pantel A."/>
            <person name="Lavigne J.-P."/>
        </authorList>
    </citation>
    <scope>NUCLEOTIDE SEQUENCE [LARGE SCALE GENOMIC DNA]</scope>
    <source>
        <strain evidence="2 7">NSH026</strain>
    </source>
</reference>
<keyword evidence="1" id="KW-0812">Transmembrane</keyword>
<dbReference type="Proteomes" id="UP000238153">
    <property type="component" value="Unassembled WGS sequence"/>
</dbReference>
<dbReference type="STRING" id="1283.ShL2_02128"/>
<evidence type="ECO:0000313" key="7">
    <source>
        <dbReference type="Proteomes" id="UP001269271"/>
    </source>
</evidence>
<feature type="transmembrane region" description="Helical" evidence="1">
    <location>
        <begin position="98"/>
        <end position="122"/>
    </location>
</feature>
<feature type="transmembrane region" description="Helical" evidence="1">
    <location>
        <begin position="289"/>
        <end position="307"/>
    </location>
</feature>
<keyword evidence="7" id="KW-1185">Reference proteome</keyword>
<feature type="transmembrane region" description="Helical" evidence="1">
    <location>
        <begin position="193"/>
        <end position="214"/>
    </location>
</feature>
<accession>A0A2A1K9Q6</accession>
<protein>
    <submittedName>
        <fullName evidence="4">DMT family transporter</fullName>
    </submittedName>
</protein>
<feature type="transmembrane region" description="Helical" evidence="1">
    <location>
        <begin position="73"/>
        <end position="91"/>
    </location>
</feature>
<dbReference type="PANTHER" id="PTHR34821:SF2">
    <property type="entry name" value="INNER MEMBRANE PROTEIN YDCZ"/>
    <property type="match status" value="1"/>
</dbReference>
<feature type="transmembrane region" description="Helical" evidence="1">
    <location>
        <begin position="6"/>
        <end position="21"/>
    </location>
</feature>
<dbReference type="PANTHER" id="PTHR34821">
    <property type="entry name" value="INNER MEMBRANE PROTEIN YDCZ"/>
    <property type="match status" value="1"/>
</dbReference>
<sequence length="308" mass="33822">MAFLFILGIVAGMMVPIQTSINSRLGRYTESSFYASTISFFVGTLFLFILNMIFNPKLFDGSFYSGHTIDYHWWVGGLLGVCFLTGNLLLLPRLGAALTVVMTVAGQIIMGVFIDTFGLLGASNHSFTFLKAVGIIILFFGILLMNYIPKNKLQEKTNHMFYVWLIIGFIFGFAPPLQTTINSGLAQQMHNSLFAALVSFTVGTLALFILTLIFNRSLKIKITHPDIGKIKPIHFIGGVLGVVFVTSNIILMPFLGAALTTIVAMLGQMLMGVIIDHFGLGVRKNPITLRKFSGLIAIAIGIILLRLF</sequence>
<dbReference type="KEGG" id="shh:ShL2_02128"/>
<evidence type="ECO:0000313" key="5">
    <source>
        <dbReference type="Proteomes" id="UP000238153"/>
    </source>
</evidence>
<dbReference type="EMBL" id="JAVSOO010000043">
    <property type="protein sequence ID" value="MDT4287608.1"/>
    <property type="molecule type" value="Genomic_DNA"/>
</dbReference>
<proteinExistence type="predicted"/>
<dbReference type="EMBL" id="VJMP01000004">
    <property type="protein sequence ID" value="TRL77617.1"/>
    <property type="molecule type" value="Genomic_DNA"/>
</dbReference>